<keyword evidence="2" id="KW-1133">Transmembrane helix</keyword>
<evidence type="ECO:0000313" key="5">
    <source>
        <dbReference type="Proteomes" id="UP000092321"/>
    </source>
</evidence>
<dbReference type="InterPro" id="IPR018767">
    <property type="entry name" value="Brl1/Brr6_dom"/>
</dbReference>
<sequence length="181" mass="21518">MLKFIITIVIASTLFLLLYKEVFKKDLKSRFEEDIVKSRIKYNNCLKQYKESYCGIYDIPYLESYCNELLLCINTNDARSSTNTNNLTTRLQLLIKYFIIDNFDLFLNHYIYMNNDNNNQNMIYNTIFIIIIFLLCLLLPMQLILRKIYPNKVKEKSIEPNHKKQSNIDVSPTDTLKINDD</sequence>
<dbReference type="EMBL" id="LXPE01000002">
    <property type="protein sequence ID" value="OBA28701.1"/>
    <property type="molecule type" value="Genomic_DNA"/>
</dbReference>
<evidence type="ECO:0000256" key="1">
    <source>
        <dbReference type="SAM" id="MobiDB-lite"/>
    </source>
</evidence>
<dbReference type="Pfam" id="PF10104">
    <property type="entry name" value="Brr6_like_C_C"/>
    <property type="match status" value="1"/>
</dbReference>
<keyword evidence="5" id="KW-1185">Reference proteome</keyword>
<evidence type="ECO:0000256" key="2">
    <source>
        <dbReference type="SAM" id="Phobius"/>
    </source>
</evidence>
<dbReference type="AlphaFoldDB" id="A0A1B7TIX3"/>
<dbReference type="GO" id="GO:0055088">
    <property type="term" value="P:lipid homeostasis"/>
    <property type="evidence" value="ECO:0007669"/>
    <property type="project" value="InterPro"/>
</dbReference>
<dbReference type="Proteomes" id="UP000092321">
    <property type="component" value="Unassembled WGS sequence"/>
</dbReference>
<comment type="caution">
    <text evidence="4">The sequence shown here is derived from an EMBL/GenBank/DDBJ whole genome shotgun (WGS) entry which is preliminary data.</text>
</comment>
<feature type="region of interest" description="Disordered" evidence="1">
    <location>
        <begin position="160"/>
        <end position="181"/>
    </location>
</feature>
<evidence type="ECO:0000313" key="4">
    <source>
        <dbReference type="EMBL" id="OBA28701.1"/>
    </source>
</evidence>
<name>A0A1B7TIX3_9ASCO</name>
<keyword evidence="2" id="KW-0472">Membrane</keyword>
<keyword evidence="2" id="KW-0812">Transmembrane</keyword>
<reference evidence="5" key="1">
    <citation type="journal article" date="2016" name="Proc. Natl. Acad. Sci. U.S.A.">
        <title>Comparative genomics of biotechnologically important yeasts.</title>
        <authorList>
            <person name="Riley R."/>
            <person name="Haridas S."/>
            <person name="Wolfe K.H."/>
            <person name="Lopes M.R."/>
            <person name="Hittinger C.T."/>
            <person name="Goeker M."/>
            <person name="Salamov A.A."/>
            <person name="Wisecaver J.H."/>
            <person name="Long T.M."/>
            <person name="Calvey C.H."/>
            <person name="Aerts A.L."/>
            <person name="Barry K.W."/>
            <person name="Choi C."/>
            <person name="Clum A."/>
            <person name="Coughlan A.Y."/>
            <person name="Deshpande S."/>
            <person name="Douglass A.P."/>
            <person name="Hanson S.J."/>
            <person name="Klenk H.-P."/>
            <person name="LaButti K.M."/>
            <person name="Lapidus A."/>
            <person name="Lindquist E.A."/>
            <person name="Lipzen A.M."/>
            <person name="Meier-Kolthoff J.P."/>
            <person name="Ohm R.A."/>
            <person name="Otillar R.P."/>
            <person name="Pangilinan J.L."/>
            <person name="Peng Y."/>
            <person name="Rokas A."/>
            <person name="Rosa C.A."/>
            <person name="Scheuner C."/>
            <person name="Sibirny A.A."/>
            <person name="Slot J.C."/>
            <person name="Stielow J.B."/>
            <person name="Sun H."/>
            <person name="Kurtzman C.P."/>
            <person name="Blackwell M."/>
            <person name="Grigoriev I.V."/>
            <person name="Jeffries T.W."/>
        </authorList>
    </citation>
    <scope>NUCLEOTIDE SEQUENCE [LARGE SCALE GENOMIC DNA]</scope>
    <source>
        <strain evidence="5">NRRL Y-1626</strain>
    </source>
</reference>
<organism evidence="4 5">
    <name type="scientific">Hanseniaspora valbyensis NRRL Y-1626</name>
    <dbReference type="NCBI Taxonomy" id="766949"/>
    <lineage>
        <taxon>Eukaryota</taxon>
        <taxon>Fungi</taxon>
        <taxon>Dikarya</taxon>
        <taxon>Ascomycota</taxon>
        <taxon>Saccharomycotina</taxon>
        <taxon>Saccharomycetes</taxon>
        <taxon>Saccharomycodales</taxon>
        <taxon>Saccharomycodaceae</taxon>
        <taxon>Hanseniaspora</taxon>
    </lineage>
</organism>
<feature type="domain" description="Brl1/Brr6" evidence="3">
    <location>
        <begin position="2"/>
        <end position="87"/>
    </location>
</feature>
<feature type="compositionally biased region" description="Polar residues" evidence="1">
    <location>
        <begin position="167"/>
        <end position="181"/>
    </location>
</feature>
<feature type="transmembrane region" description="Helical" evidence="2">
    <location>
        <begin position="122"/>
        <end position="145"/>
    </location>
</feature>
<accession>A0A1B7TIX3</accession>
<dbReference type="GO" id="GO:0031965">
    <property type="term" value="C:nuclear membrane"/>
    <property type="evidence" value="ECO:0007669"/>
    <property type="project" value="InterPro"/>
</dbReference>
<protein>
    <recommendedName>
        <fullName evidence="3">Brl1/Brr6 domain-containing protein</fullName>
    </recommendedName>
</protein>
<evidence type="ECO:0000259" key="3">
    <source>
        <dbReference type="Pfam" id="PF10104"/>
    </source>
</evidence>
<proteinExistence type="predicted"/>
<gene>
    <name evidence="4" type="ORF">HANVADRAFT_51170</name>
</gene>